<dbReference type="SUPFAM" id="SSF50993">
    <property type="entry name" value="Peptidase/esterase 'gauge' domain"/>
    <property type="match status" value="1"/>
</dbReference>
<dbReference type="Proteomes" id="UP000223025">
    <property type="component" value="Segment"/>
</dbReference>
<evidence type="ECO:0000313" key="1">
    <source>
        <dbReference type="EMBL" id="AUZ95333.1"/>
    </source>
</evidence>
<dbReference type="EMBL" id="MF403008">
    <property type="protein sequence ID" value="AUZ95333.1"/>
    <property type="molecule type" value="Genomic_DNA"/>
</dbReference>
<proteinExistence type="predicted"/>
<protein>
    <submittedName>
        <fullName evidence="1">Uncharacterized protein</fullName>
    </submittedName>
</protein>
<dbReference type="GeneID" id="40088577"/>
<dbReference type="RefSeq" id="YP_009612239.1">
    <property type="nucleotide sequence ID" value="NC_042013.1"/>
</dbReference>
<dbReference type="KEGG" id="vg:40088577"/>
<reference evidence="1 2" key="1">
    <citation type="submission" date="2017-06" db="EMBL/GenBank/DDBJ databases">
        <authorList>
            <person name="Kim H.J."/>
            <person name="Triplett B.A."/>
        </authorList>
    </citation>
    <scope>NUCLEOTIDE SEQUENCE [LARGE SCALE GENOMIC DNA]</scope>
</reference>
<accession>A0A2L0V0M8</accession>
<name>A0A2L0V0M8_9CAUD</name>
<sequence>MAIGNPLLALHYPTDSVVRVYELIDDEFVPVGNNSGFTGTGFNPNMMWHKSSGKLIYISKNATSAVFMAASVTGASPTVIGSVSIAAFSGSTVKNSTSFNTNSFMFLPIEIGTGAYPYNVGINNTATAVRQSAVLLSVTNRANFSDIATSVDGNFAAITTNNNSNLIYMIGPSTPNTSTAYPYDKAFVNFPISVGMNTSKSFFSYDGSLLVVSDISGENVDVYKIDVTYSSPNIASNITLTKTNTITPQLGVLQNVVSSPDKTTMAFVYLKDSIYTTYLFGKYGDYIMPLEKTFTNFGNNISFTGDGNKIVDGTTRKMLSFNGTTWVQTDSAMANIVVGAVTQTLSDHVQNNITMSRFYDGALGTLTGGGPTDLRLYLLNGNATFVKNQTNISELSGSIISNGMWPPSGVKVDISRSEDSTRYYINTDTISQPVVETSITARYAVIYDFLTSKPMIFYDLSTNRVFPTGSRINISFTENHLVTYTE</sequence>
<keyword evidence="2" id="KW-1185">Reference proteome</keyword>
<organism evidence="1 2">
    <name type="scientific">Agrobacterium phage Atu_ph07</name>
    <dbReference type="NCBI Taxonomy" id="2024264"/>
    <lineage>
        <taxon>Viruses</taxon>
        <taxon>Duplodnaviria</taxon>
        <taxon>Heunggongvirae</taxon>
        <taxon>Uroviricota</taxon>
        <taxon>Caudoviricetes</taxon>
        <taxon>Polybotosvirus</taxon>
        <taxon>Polybotosvirus Atuph07</taxon>
    </lineage>
</organism>
<evidence type="ECO:0000313" key="2">
    <source>
        <dbReference type="Proteomes" id="UP000223025"/>
    </source>
</evidence>